<dbReference type="OrthoDB" id="9790057at2"/>
<feature type="chain" id="PRO_5020391935" evidence="1">
    <location>
        <begin position="21"/>
        <end position="217"/>
    </location>
</feature>
<gene>
    <name evidence="3" type="ORF">ATK78_2508</name>
</gene>
<evidence type="ECO:0000313" key="4">
    <source>
        <dbReference type="Proteomes" id="UP000295620"/>
    </source>
</evidence>
<dbReference type="EMBL" id="SNYC01000004">
    <property type="protein sequence ID" value="TDQ10342.1"/>
    <property type="molecule type" value="Genomic_DNA"/>
</dbReference>
<keyword evidence="1" id="KW-0732">Signal</keyword>
<dbReference type="InterPro" id="IPR036514">
    <property type="entry name" value="SGNH_hydro_sf"/>
</dbReference>
<evidence type="ECO:0000256" key="1">
    <source>
        <dbReference type="SAM" id="SignalP"/>
    </source>
</evidence>
<dbReference type="AlphaFoldDB" id="A0A4R6SZZ2"/>
<protein>
    <submittedName>
        <fullName evidence="3">Lysophospholipase L1-like esterase</fullName>
    </submittedName>
</protein>
<sequence length="217" mass="24839">MKKIITAFVLAVFVSLQTTAQDKPFWNEIQNFKKQDSLSRLKKNSIVFIGSSSFRMWNDAETIFKKYNVINRGFGGSGLKDANDYIKELVLDYKPKQVVIYSGENDIASGVSGKETFERFSTFFNNIRTQLPKTNIAYVSMKLSPSRIQFAEELLKANALIEEYIKTQKNASYIDITSKMLDSAGKLRPDLFLNDMLHMNPKGYAIWQEAITPYLIK</sequence>
<keyword evidence="4" id="KW-1185">Reference proteome</keyword>
<accession>A0A4R6SZZ2</accession>
<feature type="domain" description="SGNH hydrolase-type esterase" evidence="2">
    <location>
        <begin position="52"/>
        <end position="206"/>
    </location>
</feature>
<dbReference type="GO" id="GO:0004622">
    <property type="term" value="F:phosphatidylcholine lysophospholipase activity"/>
    <property type="evidence" value="ECO:0007669"/>
    <property type="project" value="TreeGrafter"/>
</dbReference>
<dbReference type="SUPFAM" id="SSF52266">
    <property type="entry name" value="SGNH hydrolase"/>
    <property type="match status" value="1"/>
</dbReference>
<name>A0A4R6SZZ2_9SPHI</name>
<evidence type="ECO:0000313" key="3">
    <source>
        <dbReference type="EMBL" id="TDQ10342.1"/>
    </source>
</evidence>
<dbReference type="PANTHER" id="PTHR30383:SF5">
    <property type="entry name" value="SGNH HYDROLASE-TYPE ESTERASE DOMAIN-CONTAINING PROTEIN"/>
    <property type="match status" value="1"/>
</dbReference>
<evidence type="ECO:0000259" key="2">
    <source>
        <dbReference type="Pfam" id="PF13472"/>
    </source>
</evidence>
<dbReference type="PANTHER" id="PTHR30383">
    <property type="entry name" value="THIOESTERASE 1/PROTEASE 1/LYSOPHOSPHOLIPASE L1"/>
    <property type="match status" value="1"/>
</dbReference>
<dbReference type="InterPro" id="IPR051532">
    <property type="entry name" value="Ester_Hydrolysis_Enzymes"/>
</dbReference>
<dbReference type="InterPro" id="IPR013830">
    <property type="entry name" value="SGNH_hydro"/>
</dbReference>
<reference evidence="3 4" key="1">
    <citation type="submission" date="2019-03" db="EMBL/GenBank/DDBJ databases">
        <title>Genomic Encyclopedia of Archaeal and Bacterial Type Strains, Phase II (KMG-II): from individual species to whole genera.</title>
        <authorList>
            <person name="Goeker M."/>
        </authorList>
    </citation>
    <scope>NUCLEOTIDE SEQUENCE [LARGE SCALE GENOMIC DNA]</scope>
    <source>
        <strain evidence="3 4">DSM 19035</strain>
    </source>
</reference>
<dbReference type="Pfam" id="PF13472">
    <property type="entry name" value="Lipase_GDSL_2"/>
    <property type="match status" value="1"/>
</dbReference>
<dbReference type="Proteomes" id="UP000295620">
    <property type="component" value="Unassembled WGS sequence"/>
</dbReference>
<organism evidence="3 4">
    <name type="scientific">Pedobacter metabolipauper</name>
    <dbReference type="NCBI Taxonomy" id="425513"/>
    <lineage>
        <taxon>Bacteria</taxon>
        <taxon>Pseudomonadati</taxon>
        <taxon>Bacteroidota</taxon>
        <taxon>Sphingobacteriia</taxon>
        <taxon>Sphingobacteriales</taxon>
        <taxon>Sphingobacteriaceae</taxon>
        <taxon>Pedobacter</taxon>
    </lineage>
</organism>
<dbReference type="RefSeq" id="WP_133576354.1">
    <property type="nucleotide sequence ID" value="NZ_SNYC01000004.1"/>
</dbReference>
<comment type="caution">
    <text evidence="3">The sequence shown here is derived from an EMBL/GenBank/DDBJ whole genome shotgun (WGS) entry which is preliminary data.</text>
</comment>
<proteinExistence type="predicted"/>
<feature type="signal peptide" evidence="1">
    <location>
        <begin position="1"/>
        <end position="20"/>
    </location>
</feature>
<dbReference type="Gene3D" id="3.40.50.1110">
    <property type="entry name" value="SGNH hydrolase"/>
    <property type="match status" value="1"/>
</dbReference>